<keyword evidence="4" id="KW-1185">Reference proteome</keyword>
<dbReference type="Gene3D" id="3.40.30.10">
    <property type="entry name" value="Glutaredoxin"/>
    <property type="match status" value="1"/>
</dbReference>
<dbReference type="AlphaFoldDB" id="A0A327VZH9"/>
<dbReference type="PROSITE" id="PS51352">
    <property type="entry name" value="THIOREDOXIN_2"/>
    <property type="match status" value="1"/>
</dbReference>
<reference evidence="3 4" key="1">
    <citation type="submission" date="2018-06" db="EMBL/GenBank/DDBJ databases">
        <title>Genomic Encyclopedia of Archaeal and Bacterial Type Strains, Phase II (KMG-II): from individual species to whole genera.</title>
        <authorList>
            <person name="Goeker M."/>
        </authorList>
    </citation>
    <scope>NUCLEOTIDE SEQUENCE [LARGE SCALE GENOMIC DNA]</scope>
    <source>
        <strain evidence="3 4">DSM 29821</strain>
    </source>
</reference>
<dbReference type="EMBL" id="QLMA01000004">
    <property type="protein sequence ID" value="RAJ81793.1"/>
    <property type="molecule type" value="Genomic_DNA"/>
</dbReference>
<feature type="signal peptide" evidence="1">
    <location>
        <begin position="1"/>
        <end position="23"/>
    </location>
</feature>
<comment type="caution">
    <text evidence="3">The sequence shown here is derived from an EMBL/GenBank/DDBJ whole genome shotgun (WGS) entry which is preliminary data.</text>
</comment>
<gene>
    <name evidence="3" type="ORF">CLV59_10416</name>
</gene>
<dbReference type="RefSeq" id="WP_111592361.1">
    <property type="nucleotide sequence ID" value="NZ_QLMA01000004.1"/>
</dbReference>
<organism evidence="3 4">
    <name type="scientific">Chitinophaga dinghuensis</name>
    <dbReference type="NCBI Taxonomy" id="1539050"/>
    <lineage>
        <taxon>Bacteria</taxon>
        <taxon>Pseudomonadati</taxon>
        <taxon>Bacteroidota</taxon>
        <taxon>Chitinophagia</taxon>
        <taxon>Chitinophagales</taxon>
        <taxon>Chitinophagaceae</taxon>
        <taxon>Chitinophaga</taxon>
    </lineage>
</organism>
<dbReference type="InterPro" id="IPR013740">
    <property type="entry name" value="Redoxin"/>
</dbReference>
<keyword evidence="1" id="KW-0732">Signal</keyword>
<evidence type="ECO:0000259" key="2">
    <source>
        <dbReference type="PROSITE" id="PS51352"/>
    </source>
</evidence>
<dbReference type="InterPro" id="IPR047262">
    <property type="entry name" value="PRX-like1"/>
</dbReference>
<dbReference type="InterPro" id="IPR013766">
    <property type="entry name" value="Thioredoxin_domain"/>
</dbReference>
<name>A0A327VZH9_9BACT</name>
<dbReference type="Proteomes" id="UP000249819">
    <property type="component" value="Unassembled WGS sequence"/>
</dbReference>
<dbReference type="PANTHER" id="PTHR43640">
    <property type="entry name" value="OS07G0260300 PROTEIN"/>
    <property type="match status" value="1"/>
</dbReference>
<protein>
    <submittedName>
        <fullName evidence="3">Peroxiredoxin</fullName>
    </submittedName>
</protein>
<dbReference type="Pfam" id="PF08534">
    <property type="entry name" value="Redoxin"/>
    <property type="match status" value="1"/>
</dbReference>
<dbReference type="GO" id="GO:0016491">
    <property type="term" value="F:oxidoreductase activity"/>
    <property type="evidence" value="ECO:0007669"/>
    <property type="project" value="InterPro"/>
</dbReference>
<dbReference type="OrthoDB" id="9809746at2"/>
<accession>A0A327VZH9</accession>
<dbReference type="PANTHER" id="PTHR43640:SF1">
    <property type="entry name" value="THIOREDOXIN-DEPENDENT PEROXIREDOXIN"/>
    <property type="match status" value="1"/>
</dbReference>
<evidence type="ECO:0000256" key="1">
    <source>
        <dbReference type="SAM" id="SignalP"/>
    </source>
</evidence>
<feature type="chain" id="PRO_5016312384" evidence="1">
    <location>
        <begin position="24"/>
        <end position="202"/>
    </location>
</feature>
<evidence type="ECO:0000313" key="4">
    <source>
        <dbReference type="Proteomes" id="UP000249819"/>
    </source>
</evidence>
<proteinExistence type="predicted"/>
<dbReference type="InterPro" id="IPR036249">
    <property type="entry name" value="Thioredoxin-like_sf"/>
</dbReference>
<feature type="domain" description="Thioredoxin" evidence="2">
    <location>
        <begin position="26"/>
        <end position="182"/>
    </location>
</feature>
<evidence type="ECO:0000313" key="3">
    <source>
        <dbReference type="EMBL" id="RAJ81793.1"/>
    </source>
</evidence>
<sequence length="202" mass="21882">MIKSALYLSVCTLLFSSFLPANEASLELGATIPKADTRLTDISGKEVSLNAAKSNAGLLVIFVANQCPYMLRNEQRLQSICETAHNNRVGVVMINSNEAGRNAGESLAAMKEYAAQRKLPYYYLVDRNAEMADAFDANHTPECFLFDKTGKLVYKGAIDDSPGNAEAVKNKLLHNAITEMLAGKNVAVATSSALGCNIKRKM</sequence>
<dbReference type="SUPFAM" id="SSF52833">
    <property type="entry name" value="Thioredoxin-like"/>
    <property type="match status" value="1"/>
</dbReference>